<feature type="transmembrane region" description="Helical" evidence="2">
    <location>
        <begin position="182"/>
        <end position="201"/>
    </location>
</feature>
<dbReference type="GO" id="GO:0022857">
    <property type="term" value="F:transmembrane transporter activity"/>
    <property type="evidence" value="ECO:0007669"/>
    <property type="project" value="InterPro"/>
</dbReference>
<keyword evidence="2" id="KW-1133">Transmembrane helix</keyword>
<gene>
    <name evidence="3" type="ORF">FE782_03915</name>
</gene>
<evidence type="ECO:0000313" key="3">
    <source>
        <dbReference type="EMBL" id="TLS53426.1"/>
    </source>
</evidence>
<dbReference type="PANTHER" id="PTHR23526">
    <property type="entry name" value="INTEGRAL MEMBRANE TRANSPORT PROTEIN-RELATED"/>
    <property type="match status" value="1"/>
</dbReference>
<dbReference type="InterPro" id="IPR052528">
    <property type="entry name" value="Sugar_transport-like"/>
</dbReference>
<evidence type="ECO:0000256" key="1">
    <source>
        <dbReference type="ARBA" id="ARBA00004651"/>
    </source>
</evidence>
<organism evidence="3 4">
    <name type="scientific">Paenibacillus antri</name>
    <dbReference type="NCBI Taxonomy" id="2582848"/>
    <lineage>
        <taxon>Bacteria</taxon>
        <taxon>Bacillati</taxon>
        <taxon>Bacillota</taxon>
        <taxon>Bacilli</taxon>
        <taxon>Bacillales</taxon>
        <taxon>Paenibacillaceae</taxon>
        <taxon>Paenibacillus</taxon>
    </lineage>
</organism>
<dbReference type="RefSeq" id="WP_138192707.1">
    <property type="nucleotide sequence ID" value="NZ_VCIW01000002.1"/>
</dbReference>
<dbReference type="Pfam" id="PF07690">
    <property type="entry name" value="MFS_1"/>
    <property type="match status" value="1"/>
</dbReference>
<feature type="transmembrane region" description="Helical" evidence="2">
    <location>
        <begin position="293"/>
        <end position="317"/>
    </location>
</feature>
<dbReference type="SUPFAM" id="SSF103473">
    <property type="entry name" value="MFS general substrate transporter"/>
    <property type="match status" value="1"/>
</dbReference>
<dbReference type="Proteomes" id="UP000309676">
    <property type="component" value="Unassembled WGS sequence"/>
</dbReference>
<feature type="transmembrane region" description="Helical" evidence="2">
    <location>
        <begin position="262"/>
        <end position="281"/>
    </location>
</feature>
<reference evidence="3 4" key="1">
    <citation type="submission" date="2019-05" db="EMBL/GenBank/DDBJ databases">
        <authorList>
            <person name="Narsing Rao M.P."/>
            <person name="Li W.J."/>
        </authorList>
    </citation>
    <scope>NUCLEOTIDE SEQUENCE [LARGE SCALE GENOMIC DNA]</scope>
    <source>
        <strain evidence="3 4">SYSU_K30003</strain>
    </source>
</reference>
<dbReference type="EMBL" id="VCIW01000002">
    <property type="protein sequence ID" value="TLS53426.1"/>
    <property type="molecule type" value="Genomic_DNA"/>
</dbReference>
<dbReference type="PANTHER" id="PTHR23526:SF2">
    <property type="entry name" value="MAJOR FACILITATOR SUPERFAMILY (MFS) PROFILE DOMAIN-CONTAINING PROTEIN"/>
    <property type="match status" value="1"/>
</dbReference>
<dbReference type="AlphaFoldDB" id="A0A5R9GG88"/>
<evidence type="ECO:0000256" key="2">
    <source>
        <dbReference type="SAM" id="Phobius"/>
    </source>
</evidence>
<dbReference type="InterPro" id="IPR011701">
    <property type="entry name" value="MFS"/>
</dbReference>
<protein>
    <submittedName>
        <fullName evidence="3">MFS transporter</fullName>
    </submittedName>
</protein>
<feature type="transmembrane region" description="Helical" evidence="2">
    <location>
        <begin position="151"/>
        <end position="176"/>
    </location>
</feature>
<comment type="caution">
    <text evidence="3">The sequence shown here is derived from an EMBL/GenBank/DDBJ whole genome shotgun (WGS) entry which is preliminary data.</text>
</comment>
<feature type="transmembrane region" description="Helical" evidence="2">
    <location>
        <begin position="363"/>
        <end position="381"/>
    </location>
</feature>
<dbReference type="InterPro" id="IPR036259">
    <property type="entry name" value="MFS_trans_sf"/>
</dbReference>
<evidence type="ECO:0000313" key="4">
    <source>
        <dbReference type="Proteomes" id="UP000309676"/>
    </source>
</evidence>
<sequence>MAFPSVRWKRLSAGVPLEKRLSKEAVTTISIHSFFQLGASMSGVFLNLYLWRLTESLAINGMYALLSYAVGPIVFAIGGKYAKTKDRLFAYRLGIAMTATFYLLVIIAGPRVVDYYYVFAMLAGTSGAFYWLGYLTLMYDVSTDQNRIRYLGLNSICFNLAGLIGPAAAGYMIGLADGLEGYMIVFTIAFVTFVLATIGSFRLKAKGSHHKSYYLRLLPLLFRKDASFRHSLFGWMILGLYQGLLLFLPNILLFDALGREDWVGYAGVALLGLTILTSYLLSRYAKPELAKRYALIAACAFTTGAALLTAFGVHVWTVAAFAVSYYGCIPLLVNSFSAYHYRLVGQLPLKGNLRVETIVAREAFINVGRVVALFLMIALSSDLDSPWIGAVVLGAALMQFNFAWVIKRENRSEPSVNAAGSHAPRGNRSTPGT</sequence>
<name>A0A5R9GG88_9BACL</name>
<comment type="subcellular location">
    <subcellularLocation>
        <location evidence="1">Cell membrane</location>
        <topology evidence="1">Multi-pass membrane protein</topology>
    </subcellularLocation>
</comment>
<feature type="transmembrane region" description="Helical" evidence="2">
    <location>
        <begin position="29"/>
        <end position="51"/>
    </location>
</feature>
<feature type="transmembrane region" description="Helical" evidence="2">
    <location>
        <begin position="115"/>
        <end position="139"/>
    </location>
</feature>
<dbReference type="Gene3D" id="1.20.1250.20">
    <property type="entry name" value="MFS general substrate transporter like domains"/>
    <property type="match status" value="1"/>
</dbReference>
<proteinExistence type="predicted"/>
<feature type="transmembrane region" description="Helical" evidence="2">
    <location>
        <begin position="232"/>
        <end position="256"/>
    </location>
</feature>
<feature type="transmembrane region" description="Helical" evidence="2">
    <location>
        <begin position="387"/>
        <end position="406"/>
    </location>
</feature>
<dbReference type="GO" id="GO:0005886">
    <property type="term" value="C:plasma membrane"/>
    <property type="evidence" value="ECO:0007669"/>
    <property type="project" value="UniProtKB-SubCell"/>
</dbReference>
<keyword evidence="4" id="KW-1185">Reference proteome</keyword>
<dbReference type="OrthoDB" id="2767994at2"/>
<keyword evidence="2" id="KW-0812">Transmembrane</keyword>
<feature type="transmembrane region" description="Helical" evidence="2">
    <location>
        <begin position="323"/>
        <end position="342"/>
    </location>
</feature>
<keyword evidence="2" id="KW-0472">Membrane</keyword>
<accession>A0A5R9GG88</accession>
<feature type="transmembrane region" description="Helical" evidence="2">
    <location>
        <begin position="89"/>
        <end position="109"/>
    </location>
</feature>
<feature type="transmembrane region" description="Helical" evidence="2">
    <location>
        <begin position="57"/>
        <end position="77"/>
    </location>
</feature>